<evidence type="ECO:0000313" key="1">
    <source>
        <dbReference type="EMBL" id="ADY13891.1"/>
    </source>
</evidence>
<dbReference type="Proteomes" id="UP000008466">
    <property type="component" value="Chromosome"/>
</dbReference>
<keyword evidence="2" id="KW-1185">Reference proteome</keyword>
<dbReference type="STRING" id="158189.SpiBuddy_2070"/>
<reference evidence="2" key="1">
    <citation type="submission" date="2011-02" db="EMBL/GenBank/DDBJ databases">
        <title>Complete sequence of Spirochaeta sp. Buddy.</title>
        <authorList>
            <person name="Lucas S."/>
            <person name="Copeland A."/>
            <person name="Lapidus A."/>
            <person name="Cheng J.-F."/>
            <person name="Goodwin L."/>
            <person name="Pitluck S."/>
            <person name="Zeytun A."/>
            <person name="Detter J.C."/>
            <person name="Han C."/>
            <person name="Tapia R."/>
            <person name="Land M."/>
            <person name="Hauser L."/>
            <person name="Kyrpides N."/>
            <person name="Ivanova N."/>
            <person name="Mikhailova N."/>
            <person name="Pagani I."/>
            <person name="Ritalahti K.M."/>
            <person name="Loeffler F.E."/>
            <person name="Woyke T."/>
        </authorList>
    </citation>
    <scope>NUCLEOTIDE SEQUENCE [LARGE SCALE GENOMIC DNA]</scope>
    <source>
        <strain evidence="2">ATCC BAA-1886 / DSM 22777 / Buddy</strain>
    </source>
</reference>
<gene>
    <name evidence="1" type="ordered locus">SpiBuddy_2070</name>
</gene>
<name>F0RZZ3_SPHGB</name>
<dbReference type="HOGENOM" id="CLU_1916148_0_0_12"/>
<dbReference type="AlphaFoldDB" id="F0RZZ3"/>
<organism evidence="1 2">
    <name type="scientific">Sphaerochaeta globosa (strain ATCC BAA-1886 / DSM 22777 / Buddy)</name>
    <name type="common">Spirochaeta sp. (strain Buddy)</name>
    <dbReference type="NCBI Taxonomy" id="158189"/>
    <lineage>
        <taxon>Bacteria</taxon>
        <taxon>Pseudomonadati</taxon>
        <taxon>Spirochaetota</taxon>
        <taxon>Spirochaetia</taxon>
        <taxon>Spirochaetales</taxon>
        <taxon>Sphaerochaetaceae</taxon>
        <taxon>Sphaerochaeta</taxon>
    </lineage>
</organism>
<dbReference type="EMBL" id="CP002541">
    <property type="protein sequence ID" value="ADY13891.1"/>
    <property type="molecule type" value="Genomic_DNA"/>
</dbReference>
<sequence>MQMELESIMRRLCDDLDHYLEDTYGDHYPLHPNRPARGKAASVAYDGLFSTGTQFTLGYGSDLGRGYLVSVEIRTLSRVRQEDRKAIEHAAITYLRSIIPLYFPSRHIEVKKDGNVYKLVGDFSLGTSSN</sequence>
<proteinExistence type="predicted"/>
<dbReference type="KEGG" id="sbu:SpiBuddy_2070"/>
<protein>
    <submittedName>
        <fullName evidence="1">Uncharacterized protein</fullName>
    </submittedName>
</protein>
<accession>F0RZZ3</accession>
<dbReference type="eggNOG" id="ENOG50338KM">
    <property type="taxonomic scope" value="Bacteria"/>
</dbReference>
<evidence type="ECO:0000313" key="2">
    <source>
        <dbReference type="Proteomes" id="UP000008466"/>
    </source>
</evidence>